<comment type="caution">
    <text evidence="1">The sequence shown here is derived from an EMBL/GenBank/DDBJ whole genome shotgun (WGS) entry which is preliminary data.</text>
</comment>
<dbReference type="EMBL" id="CM055104">
    <property type="protein sequence ID" value="KAJ7534339.1"/>
    <property type="molecule type" value="Genomic_DNA"/>
</dbReference>
<keyword evidence="2" id="KW-1185">Reference proteome</keyword>
<sequence>MPSAAPVCNVLVQSDSGRWTLVEWYGLSLIMWCTTSPFHRIASSPAQPVHQSSTLSTASSVRRTSFTPSLTKQLQLPHQPTPLDSHISRLLLTPSSTDSFLSFHSSFNRLISTPPLTESFHSSLTESFHSSYPHQPTPLDDFINRLLPLLLQPTHLHSSFNRVLPLLQPTHLHSSICRLLLTPSSDDSF</sequence>
<evidence type="ECO:0000313" key="1">
    <source>
        <dbReference type="EMBL" id="KAJ7534339.1"/>
    </source>
</evidence>
<name>A0ACC2BXL3_DIPCM</name>
<dbReference type="Proteomes" id="UP001162992">
    <property type="component" value="Chromosome 13"/>
</dbReference>
<protein>
    <submittedName>
        <fullName evidence="1">Uncharacterized protein</fullName>
    </submittedName>
</protein>
<organism evidence="1 2">
    <name type="scientific">Diphasiastrum complanatum</name>
    <name type="common">Issler's clubmoss</name>
    <name type="synonym">Lycopodium complanatum</name>
    <dbReference type="NCBI Taxonomy" id="34168"/>
    <lineage>
        <taxon>Eukaryota</taxon>
        <taxon>Viridiplantae</taxon>
        <taxon>Streptophyta</taxon>
        <taxon>Embryophyta</taxon>
        <taxon>Tracheophyta</taxon>
        <taxon>Lycopodiopsida</taxon>
        <taxon>Lycopodiales</taxon>
        <taxon>Lycopodiaceae</taxon>
        <taxon>Lycopodioideae</taxon>
        <taxon>Diphasiastrum</taxon>
    </lineage>
</organism>
<accession>A0ACC2BXL3</accession>
<reference evidence="2" key="1">
    <citation type="journal article" date="2024" name="Proc. Natl. Acad. Sci. U.S.A.">
        <title>Extraordinary preservation of gene collinearity over three hundred million years revealed in homosporous lycophytes.</title>
        <authorList>
            <person name="Li C."/>
            <person name="Wickell D."/>
            <person name="Kuo L.Y."/>
            <person name="Chen X."/>
            <person name="Nie B."/>
            <person name="Liao X."/>
            <person name="Peng D."/>
            <person name="Ji J."/>
            <person name="Jenkins J."/>
            <person name="Williams M."/>
            <person name="Shu S."/>
            <person name="Plott C."/>
            <person name="Barry K."/>
            <person name="Rajasekar S."/>
            <person name="Grimwood J."/>
            <person name="Han X."/>
            <person name="Sun S."/>
            <person name="Hou Z."/>
            <person name="He W."/>
            <person name="Dai G."/>
            <person name="Sun C."/>
            <person name="Schmutz J."/>
            <person name="Leebens-Mack J.H."/>
            <person name="Li F.W."/>
            <person name="Wang L."/>
        </authorList>
    </citation>
    <scope>NUCLEOTIDE SEQUENCE [LARGE SCALE GENOMIC DNA]</scope>
    <source>
        <strain evidence="2">cv. PW_Plant_1</strain>
    </source>
</reference>
<evidence type="ECO:0000313" key="2">
    <source>
        <dbReference type="Proteomes" id="UP001162992"/>
    </source>
</evidence>
<proteinExistence type="predicted"/>
<gene>
    <name evidence="1" type="ORF">O6H91_13G090000</name>
</gene>